<dbReference type="PRINTS" id="PR01407">
    <property type="entry name" value="BUTYPHLNCDUF"/>
</dbReference>
<dbReference type="InterPro" id="IPR003879">
    <property type="entry name" value="Butyrophylin_SPRY"/>
</dbReference>
<keyword evidence="2" id="KW-0863">Zinc-finger</keyword>
<dbReference type="InterPro" id="IPR006574">
    <property type="entry name" value="PRY"/>
</dbReference>
<dbReference type="Gene3D" id="2.60.120.920">
    <property type="match status" value="1"/>
</dbReference>
<gene>
    <name evidence="6" type="primary">LOC106604804</name>
</gene>
<dbReference type="AlphaFoldDB" id="A0A1S3RU08"/>
<name>A0A1S3RU08_SALSA</name>
<dbReference type="GeneID" id="106604804"/>
<organism evidence="5 6">
    <name type="scientific">Salmo salar</name>
    <name type="common">Atlantic salmon</name>
    <dbReference type="NCBI Taxonomy" id="8030"/>
    <lineage>
        <taxon>Eukaryota</taxon>
        <taxon>Metazoa</taxon>
        <taxon>Chordata</taxon>
        <taxon>Craniata</taxon>
        <taxon>Vertebrata</taxon>
        <taxon>Euteleostomi</taxon>
        <taxon>Actinopterygii</taxon>
        <taxon>Neopterygii</taxon>
        <taxon>Teleostei</taxon>
        <taxon>Protacanthopterygii</taxon>
        <taxon>Salmoniformes</taxon>
        <taxon>Salmonidae</taxon>
        <taxon>Salmoninae</taxon>
        <taxon>Salmo</taxon>
    </lineage>
</organism>
<keyword evidence="3" id="KW-0862">Zinc</keyword>
<keyword evidence="5" id="KW-1185">Reference proteome</keyword>
<dbReference type="GO" id="GO:0005737">
    <property type="term" value="C:cytoplasm"/>
    <property type="evidence" value="ECO:0007669"/>
    <property type="project" value="UniProtKB-ARBA"/>
</dbReference>
<sequence length="250" mass="29050">MNKFNLVMEAEYVTLIKDLFRTVTFLSVFHTHKRKNMESLEEDREGERLHNSVDHGAECGLQATLKKYACELTLDPNTAHRKLILFEGNRKVRRAEEEQLYFDHPERFEKWSQVLCREGLTGRCYWEVEWTGQEIRIGVTYKGICRRGLGYECGIGHNDMSWSLSCYDDYFNARHNKENITVPAPSSRSHRVGVFLDWPAGTLSFYSVSSDTLTHLHTFHNKFTEPLYPGFRMWYRGSSVSLCKTTAGEG</sequence>
<dbReference type="InterPro" id="IPR003877">
    <property type="entry name" value="SPRY_dom"/>
</dbReference>
<dbReference type="PANTHER" id="PTHR25465">
    <property type="entry name" value="B-BOX DOMAIN CONTAINING"/>
    <property type="match status" value="1"/>
</dbReference>
<evidence type="ECO:0000256" key="2">
    <source>
        <dbReference type="ARBA" id="ARBA00022771"/>
    </source>
</evidence>
<dbReference type="Proteomes" id="UP001652741">
    <property type="component" value="Chromosome ssa05"/>
</dbReference>
<dbReference type="RefSeq" id="XP_014055322.2">
    <property type="nucleotide sequence ID" value="XM_014199847.2"/>
</dbReference>
<dbReference type="InterPro" id="IPR001870">
    <property type="entry name" value="B30.2/SPRY"/>
</dbReference>
<evidence type="ECO:0000259" key="4">
    <source>
        <dbReference type="PROSITE" id="PS50188"/>
    </source>
</evidence>
<proteinExistence type="predicted"/>
<evidence type="ECO:0000313" key="6">
    <source>
        <dbReference type="RefSeq" id="XP_014055322.2"/>
    </source>
</evidence>
<reference evidence="6" key="1">
    <citation type="submission" date="2025-08" db="UniProtKB">
        <authorList>
            <consortium name="RefSeq"/>
        </authorList>
    </citation>
    <scope>IDENTIFICATION</scope>
</reference>
<dbReference type="GO" id="GO:0008270">
    <property type="term" value="F:zinc ion binding"/>
    <property type="evidence" value="ECO:0007669"/>
    <property type="project" value="UniProtKB-KW"/>
</dbReference>
<dbReference type="Pfam" id="PF00622">
    <property type="entry name" value="SPRY"/>
    <property type="match status" value="1"/>
</dbReference>
<evidence type="ECO:0000313" key="5">
    <source>
        <dbReference type="Proteomes" id="UP001652741"/>
    </source>
</evidence>
<feature type="domain" description="B30.2/SPRY" evidence="4">
    <location>
        <begin position="52"/>
        <end position="249"/>
    </location>
</feature>
<accession>A0A1S3RU08</accession>
<dbReference type="SMART" id="SM00589">
    <property type="entry name" value="PRY"/>
    <property type="match status" value="1"/>
</dbReference>
<dbReference type="SUPFAM" id="SSF49899">
    <property type="entry name" value="Concanavalin A-like lectins/glucanases"/>
    <property type="match status" value="1"/>
</dbReference>
<dbReference type="InterPro" id="IPR043136">
    <property type="entry name" value="B30.2/SPRY_sf"/>
</dbReference>
<dbReference type="Pfam" id="PF13765">
    <property type="entry name" value="PRY"/>
    <property type="match status" value="1"/>
</dbReference>
<dbReference type="PROSITE" id="PS50188">
    <property type="entry name" value="B302_SPRY"/>
    <property type="match status" value="1"/>
</dbReference>
<dbReference type="SMART" id="SM00449">
    <property type="entry name" value="SPRY"/>
    <property type="match status" value="1"/>
</dbReference>
<keyword evidence="1" id="KW-0479">Metal-binding</keyword>
<dbReference type="InterPro" id="IPR051051">
    <property type="entry name" value="E3_ubiq-ligase_TRIM/RNF"/>
</dbReference>
<dbReference type="PANTHER" id="PTHR25465:SF14">
    <property type="entry name" value="E3 UBIQUITIN-PROTEIN LIGASE TRIM65"/>
    <property type="match status" value="1"/>
</dbReference>
<evidence type="ECO:0000256" key="1">
    <source>
        <dbReference type="ARBA" id="ARBA00022723"/>
    </source>
</evidence>
<dbReference type="KEGG" id="sasa:106604804"/>
<dbReference type="InterPro" id="IPR013320">
    <property type="entry name" value="ConA-like_dom_sf"/>
</dbReference>
<evidence type="ECO:0000256" key="3">
    <source>
        <dbReference type="ARBA" id="ARBA00022833"/>
    </source>
</evidence>
<dbReference type="CDD" id="cd16040">
    <property type="entry name" value="SPRY_PRY_SNTX"/>
    <property type="match status" value="1"/>
</dbReference>
<protein>
    <submittedName>
        <fullName evidence="6">Stonustoxin subunit beta</fullName>
    </submittedName>
</protein>